<reference evidence="4 5" key="1">
    <citation type="submission" date="2018-06" db="EMBL/GenBank/DDBJ databases">
        <authorList>
            <consortium name="Pathogen Informatics"/>
            <person name="Doyle S."/>
        </authorList>
    </citation>
    <scope>NUCLEOTIDE SEQUENCE [LARGE SCALE GENOMIC DNA]</scope>
    <source>
        <strain evidence="4 5">NCTC10786</strain>
    </source>
</reference>
<evidence type="ECO:0000256" key="1">
    <source>
        <dbReference type="ARBA" id="ARBA00022692"/>
    </source>
</evidence>
<dbReference type="EMBL" id="UAVY01000004">
    <property type="protein sequence ID" value="SQB28378.1"/>
    <property type="molecule type" value="Genomic_DNA"/>
</dbReference>
<organism evidence="4 5">
    <name type="scientific">Citrobacter koseri</name>
    <name type="common">Citrobacter diversus</name>
    <dbReference type="NCBI Taxonomy" id="545"/>
    <lineage>
        <taxon>Bacteria</taxon>
        <taxon>Pseudomonadati</taxon>
        <taxon>Pseudomonadota</taxon>
        <taxon>Gammaproteobacteria</taxon>
        <taxon>Enterobacterales</taxon>
        <taxon>Enterobacteriaceae</taxon>
        <taxon>Citrobacter</taxon>
    </lineage>
</organism>
<dbReference type="FunFam" id="3.30.2090.10:FF:000001">
    <property type="entry name" value="Efflux pump membrane transporter"/>
    <property type="match status" value="1"/>
</dbReference>
<feature type="region of interest" description="Disordered" evidence="3">
    <location>
        <begin position="117"/>
        <end position="136"/>
    </location>
</feature>
<evidence type="ECO:0000256" key="2">
    <source>
        <dbReference type="ARBA" id="ARBA00022989"/>
    </source>
</evidence>
<dbReference type="AlphaFoldDB" id="A0A2X2VII5"/>
<keyword evidence="1" id="KW-0812">Transmembrane</keyword>
<dbReference type="Proteomes" id="UP000251584">
    <property type="component" value="Unassembled WGS sequence"/>
</dbReference>
<sequence>MGDIDAYGSQYSMRIWLDPAKLNSYQMTAKDVTDAIESQNAQIAVGQLGGTPSVDRQALNATINAQSLLQTPEQFRDITLRVNQDGSEVKLGDVATVEMGAEKYDYLSRFNGNPASGLGGKTGLWRQRNGNRQTGA</sequence>
<evidence type="ECO:0000256" key="3">
    <source>
        <dbReference type="SAM" id="MobiDB-lite"/>
    </source>
</evidence>
<name>A0A2X2VII5_CITKO</name>
<dbReference type="GO" id="GO:0042910">
    <property type="term" value="F:xenobiotic transmembrane transporter activity"/>
    <property type="evidence" value="ECO:0007669"/>
    <property type="project" value="TreeGrafter"/>
</dbReference>
<evidence type="ECO:0000313" key="4">
    <source>
        <dbReference type="EMBL" id="SQB28378.1"/>
    </source>
</evidence>
<dbReference type="GO" id="GO:0005886">
    <property type="term" value="C:plasma membrane"/>
    <property type="evidence" value="ECO:0007669"/>
    <property type="project" value="TreeGrafter"/>
</dbReference>
<protein>
    <submittedName>
        <fullName evidence="4">Aminoglycoside/multidrug efflux system</fullName>
    </submittedName>
</protein>
<dbReference type="Pfam" id="PF00873">
    <property type="entry name" value="ACR_tran"/>
    <property type="match status" value="1"/>
</dbReference>
<keyword evidence="2" id="KW-0472">Membrane</keyword>
<dbReference type="InterPro" id="IPR027463">
    <property type="entry name" value="AcrB_DN_DC_subdom"/>
</dbReference>
<dbReference type="PANTHER" id="PTHR32063:SF32">
    <property type="entry name" value="AMINOGLYCOSIDE EFFLUX PUMP-RELATED"/>
    <property type="match status" value="1"/>
</dbReference>
<gene>
    <name evidence="4" type="primary">acrB_6</name>
    <name evidence="4" type="ORF">NCTC10786_02316</name>
</gene>
<keyword evidence="2" id="KW-1133">Transmembrane helix</keyword>
<dbReference type="PANTHER" id="PTHR32063">
    <property type="match status" value="1"/>
</dbReference>
<proteinExistence type="predicted"/>
<evidence type="ECO:0000313" key="5">
    <source>
        <dbReference type="Proteomes" id="UP000251584"/>
    </source>
</evidence>
<accession>A0A2X2VII5</accession>
<dbReference type="SUPFAM" id="SSF82714">
    <property type="entry name" value="Multidrug efflux transporter AcrB TolC docking domain, DN and DC subdomains"/>
    <property type="match status" value="1"/>
</dbReference>
<dbReference type="InterPro" id="IPR001036">
    <property type="entry name" value="Acrflvin-R"/>
</dbReference>
<dbReference type="Gene3D" id="3.30.2090.10">
    <property type="entry name" value="Multidrug efflux transporter AcrB TolC docking domain, DN and DC subdomains"/>
    <property type="match status" value="1"/>
</dbReference>